<sequence length="90" mass="10370">MINTKILRLVEVPRTTGQRVLVLLPTWQESKFSLSIVCKFLMEGFEFKTKLQEARCSTMEDLCSFIHGEPRPRQYTRERAGVPSLPQGLT</sequence>
<proteinExistence type="predicted"/>
<reference evidence="2" key="1">
    <citation type="submission" date="2005-09" db="EMBL/GenBank/DDBJ databases">
        <authorList>
            <person name="Mural R.J."/>
            <person name="Li P.W."/>
            <person name="Adams M.D."/>
            <person name="Amanatides P.G."/>
            <person name="Baden-Tillson H."/>
            <person name="Barnstead M."/>
            <person name="Chin S.H."/>
            <person name="Dew I."/>
            <person name="Evans C.A."/>
            <person name="Ferriera S."/>
            <person name="Flanigan M."/>
            <person name="Fosler C."/>
            <person name="Glodek A."/>
            <person name="Gu Z."/>
            <person name="Holt R.A."/>
            <person name="Jennings D."/>
            <person name="Kraft C.L."/>
            <person name="Lu F."/>
            <person name="Nguyen T."/>
            <person name="Nusskern D.R."/>
            <person name="Pfannkoch C.M."/>
            <person name="Sitter C."/>
            <person name="Sutton G.G."/>
            <person name="Venter J.C."/>
            <person name="Wang Z."/>
            <person name="Woodage T."/>
            <person name="Zheng X.H."/>
            <person name="Zhong F."/>
        </authorList>
    </citation>
    <scope>NUCLEOTIDE SEQUENCE [LARGE SCALE GENOMIC DNA]</scope>
    <source>
        <strain>BN</strain>
        <strain evidence="2">Sprague-Dawley</strain>
    </source>
</reference>
<dbReference type="Proteomes" id="UP000234681">
    <property type="component" value="Chromosome 1"/>
</dbReference>
<name>A6JI10_RAT</name>
<evidence type="ECO:0000313" key="2">
    <source>
        <dbReference type="Proteomes" id="UP000234681"/>
    </source>
</evidence>
<gene>
    <name evidence="1" type="ORF">rCG_57738</name>
</gene>
<dbReference type="AlphaFoldDB" id="A6JI10"/>
<organism evidence="1 2">
    <name type="scientific">Rattus norvegicus</name>
    <name type="common">Rat</name>
    <dbReference type="NCBI Taxonomy" id="10116"/>
    <lineage>
        <taxon>Eukaryota</taxon>
        <taxon>Metazoa</taxon>
        <taxon>Chordata</taxon>
        <taxon>Craniata</taxon>
        <taxon>Vertebrata</taxon>
        <taxon>Euteleostomi</taxon>
        <taxon>Mammalia</taxon>
        <taxon>Eutheria</taxon>
        <taxon>Euarchontoglires</taxon>
        <taxon>Glires</taxon>
        <taxon>Rodentia</taxon>
        <taxon>Myomorpha</taxon>
        <taxon>Muroidea</taxon>
        <taxon>Muridae</taxon>
        <taxon>Murinae</taxon>
        <taxon>Rattus</taxon>
    </lineage>
</organism>
<evidence type="ECO:0000313" key="1">
    <source>
        <dbReference type="EMBL" id="EDL94484.1"/>
    </source>
</evidence>
<accession>A6JI10</accession>
<dbReference type="EMBL" id="CH473986">
    <property type="protein sequence ID" value="EDL94484.1"/>
    <property type="molecule type" value="Genomic_DNA"/>
</dbReference>
<protein>
    <submittedName>
        <fullName evidence="1">RCG57738</fullName>
    </submittedName>
</protein>